<dbReference type="AlphaFoldDB" id="A0A7K4NLD4"/>
<dbReference type="Proteomes" id="UP000529843">
    <property type="component" value="Unassembled WGS sequence"/>
</dbReference>
<organism evidence="1 2">
    <name type="scientific">Marine Group I thaumarchaeote</name>
    <dbReference type="NCBI Taxonomy" id="2511932"/>
    <lineage>
        <taxon>Archaea</taxon>
        <taxon>Nitrososphaerota</taxon>
        <taxon>Marine Group I</taxon>
    </lineage>
</organism>
<proteinExistence type="predicted"/>
<evidence type="ECO:0000313" key="2">
    <source>
        <dbReference type="Proteomes" id="UP000529843"/>
    </source>
</evidence>
<gene>
    <name evidence="1" type="ORF">HX804_01855</name>
</gene>
<reference evidence="1 2" key="1">
    <citation type="journal article" date="2019" name="Environ. Microbiol.">
        <title>Genomics insights into ecotype formation of ammonia-oxidizing archaea in the deep ocean.</title>
        <authorList>
            <person name="Wang Y."/>
            <person name="Huang J.M."/>
            <person name="Cui G.J."/>
            <person name="Nunoura T."/>
            <person name="Takaki Y."/>
            <person name="Li W.L."/>
            <person name="Li J."/>
            <person name="Gao Z.M."/>
            <person name="Takai K."/>
            <person name="Zhang A.Q."/>
            <person name="Stepanauskas R."/>
        </authorList>
    </citation>
    <scope>NUCLEOTIDE SEQUENCE [LARGE SCALE GENOMIC DNA]</scope>
    <source>
        <strain evidence="1 2">N8</strain>
    </source>
</reference>
<comment type="caution">
    <text evidence="1">The sequence shown here is derived from an EMBL/GenBank/DDBJ whole genome shotgun (WGS) entry which is preliminary data.</text>
</comment>
<accession>A0A7K4NLD4</accession>
<name>A0A7K4NLD4_9ARCH</name>
<dbReference type="EMBL" id="JACAST010000009">
    <property type="protein sequence ID" value="NWK02039.1"/>
    <property type="molecule type" value="Genomic_DNA"/>
</dbReference>
<sequence length="60" mass="7209">MTQTDKEKIEKVSKLFDELESMIRIRNKEIRIKPTYDPSEEYSFGVYLSLIDKIKKILEK</sequence>
<evidence type="ECO:0000313" key="1">
    <source>
        <dbReference type="EMBL" id="NWK02039.1"/>
    </source>
</evidence>
<protein>
    <submittedName>
        <fullName evidence="1">Uncharacterized protein</fullName>
    </submittedName>
</protein>